<sequence length="86" mass="10201">MPNWAAVNRDLGRKGVTLDLLWNEYKAQEPEGYGYSWFCKHYERWAAALPVTLRQTHTPGEKLFNARRNYSKCMISRKISRWQPVL</sequence>
<comment type="caution">
    <text evidence="1">The sequence shown here is derived from an EMBL/GenBank/DDBJ whole genome shotgun (WGS) entry which is preliminary data.</text>
</comment>
<dbReference type="AlphaFoldDB" id="A0A158K978"/>
<evidence type="ECO:0000313" key="1">
    <source>
        <dbReference type="EMBL" id="SAL77339.1"/>
    </source>
</evidence>
<reference evidence="1" key="1">
    <citation type="submission" date="2016-01" db="EMBL/GenBank/DDBJ databases">
        <authorList>
            <person name="Peeters C."/>
        </authorList>
    </citation>
    <scope>NUCLEOTIDE SEQUENCE [LARGE SCALE GENOMIC DNA]</scope>
    <source>
        <strain evidence="1">LMG 22937</strain>
    </source>
</reference>
<keyword evidence="2" id="KW-1185">Reference proteome</keyword>
<accession>A0A158K978</accession>
<protein>
    <submittedName>
        <fullName evidence="1">Integrase catalytic region</fullName>
    </submittedName>
</protein>
<dbReference type="Proteomes" id="UP000054925">
    <property type="component" value="Unassembled WGS sequence"/>
</dbReference>
<name>A0A158K978_9BURK</name>
<evidence type="ECO:0000313" key="2">
    <source>
        <dbReference type="Proteomes" id="UP000054925"/>
    </source>
</evidence>
<organism evidence="1 2">
    <name type="scientific">Caballeronia terrestris</name>
    <dbReference type="NCBI Taxonomy" id="1226301"/>
    <lineage>
        <taxon>Bacteria</taxon>
        <taxon>Pseudomonadati</taxon>
        <taxon>Pseudomonadota</taxon>
        <taxon>Betaproteobacteria</taxon>
        <taxon>Burkholderiales</taxon>
        <taxon>Burkholderiaceae</taxon>
        <taxon>Caballeronia</taxon>
    </lineage>
</organism>
<dbReference type="EMBL" id="FCOL02000041">
    <property type="protein sequence ID" value="SAL77339.1"/>
    <property type="molecule type" value="Genomic_DNA"/>
</dbReference>
<proteinExistence type="predicted"/>
<gene>
    <name evidence="1" type="ORF">AWB67_05074</name>
</gene>